<dbReference type="PROSITE" id="PS50975">
    <property type="entry name" value="ATP_GRASP"/>
    <property type="match status" value="1"/>
</dbReference>
<dbReference type="PANTHER" id="PTHR43585">
    <property type="entry name" value="FUMIPYRROLE BIOSYNTHESIS PROTEIN C"/>
    <property type="match status" value="1"/>
</dbReference>
<comment type="caution">
    <text evidence="6">The sequence shown here is derived from an EMBL/GenBank/DDBJ whole genome shotgun (WGS) entry which is preliminary data.</text>
</comment>
<keyword evidence="3 4" id="KW-0067">ATP-binding</keyword>
<dbReference type="Pfam" id="PF13535">
    <property type="entry name" value="ATP-grasp_4"/>
    <property type="match status" value="1"/>
</dbReference>
<sequence>MPSWEYTVVTAAACAEAAGVPGAGLKAARTLRDKVRLREAGAAAGLPQPRFAEVAGVADIRAFAAAHDGDLVLKPADRQAGVGVRLLAPGDDPAAAWERTRAADDAKLRSAGFTPGRFLVEERLHGPEISAEVLVADGEVRWLNVTDKSVWPGPFPVEAGHTLPSPRTAALWDRVAEANRALVEAVGFRTGVLHSEWILADGTDPHLVECAGRLPGDAIVPLIDLAYGGSLVEDFVRVLRGEHPDRPARAARAAAVRFVSAAPGRVRTVRGADEAGAADAVFAAAATVAEGALVGELTSSWDRVGHVLTVADDAPSAEAAAVAAASLITVETEPVTE</sequence>
<accession>A0ABS2U2N7</accession>
<evidence type="ECO:0000313" key="6">
    <source>
        <dbReference type="EMBL" id="MBM9509844.1"/>
    </source>
</evidence>
<evidence type="ECO:0000256" key="3">
    <source>
        <dbReference type="ARBA" id="ARBA00022840"/>
    </source>
</evidence>
<evidence type="ECO:0000256" key="2">
    <source>
        <dbReference type="ARBA" id="ARBA00022741"/>
    </source>
</evidence>
<dbReference type="Gene3D" id="3.30.470.20">
    <property type="entry name" value="ATP-grasp fold, B domain"/>
    <property type="match status" value="1"/>
</dbReference>
<evidence type="ECO:0000256" key="4">
    <source>
        <dbReference type="PROSITE-ProRule" id="PRU00409"/>
    </source>
</evidence>
<dbReference type="EMBL" id="JADKYB010000029">
    <property type="protein sequence ID" value="MBM9509844.1"/>
    <property type="molecule type" value="Genomic_DNA"/>
</dbReference>
<organism evidence="6 7">
    <name type="scientific">Actinacidiphila acididurans</name>
    <dbReference type="NCBI Taxonomy" id="2784346"/>
    <lineage>
        <taxon>Bacteria</taxon>
        <taxon>Bacillati</taxon>
        <taxon>Actinomycetota</taxon>
        <taxon>Actinomycetes</taxon>
        <taxon>Kitasatosporales</taxon>
        <taxon>Streptomycetaceae</taxon>
        <taxon>Actinacidiphila</taxon>
    </lineage>
</organism>
<dbReference type="InterPro" id="IPR011761">
    <property type="entry name" value="ATP-grasp"/>
</dbReference>
<keyword evidence="7" id="KW-1185">Reference proteome</keyword>
<evidence type="ECO:0000256" key="1">
    <source>
        <dbReference type="ARBA" id="ARBA00022598"/>
    </source>
</evidence>
<name>A0ABS2U2N7_9ACTN</name>
<evidence type="ECO:0000259" key="5">
    <source>
        <dbReference type="PROSITE" id="PS50975"/>
    </source>
</evidence>
<dbReference type="InterPro" id="IPR040570">
    <property type="entry name" value="LAL_C2"/>
</dbReference>
<protein>
    <submittedName>
        <fullName evidence="6">ATP-grasp domain-containing protein</fullName>
    </submittedName>
</protein>
<reference evidence="6 7" key="1">
    <citation type="submission" date="2021-01" db="EMBL/GenBank/DDBJ databases">
        <title>Streptomyces acididurans sp. nov., isolated from a peat swamp forest soil.</title>
        <authorList>
            <person name="Chantavorakit T."/>
            <person name="Duangmal K."/>
        </authorList>
    </citation>
    <scope>NUCLEOTIDE SEQUENCE [LARGE SCALE GENOMIC DNA]</scope>
    <source>
        <strain evidence="6 7">KK5PA1</strain>
    </source>
</reference>
<gene>
    <name evidence="6" type="ORF">ITX44_35895</name>
</gene>
<dbReference type="InterPro" id="IPR052032">
    <property type="entry name" value="ATP-dep_AA_Ligase"/>
</dbReference>
<evidence type="ECO:0000313" key="7">
    <source>
        <dbReference type="Proteomes" id="UP000749040"/>
    </source>
</evidence>
<dbReference type="Proteomes" id="UP000749040">
    <property type="component" value="Unassembled WGS sequence"/>
</dbReference>
<dbReference type="PANTHER" id="PTHR43585:SF2">
    <property type="entry name" value="ATP-GRASP ENZYME FSQD"/>
    <property type="match status" value="1"/>
</dbReference>
<proteinExistence type="predicted"/>
<dbReference type="Pfam" id="PF18603">
    <property type="entry name" value="LAL_C2"/>
    <property type="match status" value="1"/>
</dbReference>
<keyword evidence="2 4" id="KW-0547">Nucleotide-binding</keyword>
<feature type="domain" description="ATP-grasp" evidence="5">
    <location>
        <begin position="38"/>
        <end position="240"/>
    </location>
</feature>
<dbReference type="SUPFAM" id="SSF56059">
    <property type="entry name" value="Glutathione synthetase ATP-binding domain-like"/>
    <property type="match status" value="1"/>
</dbReference>
<keyword evidence="1" id="KW-0436">Ligase</keyword>